<dbReference type="KEGG" id="tpr:Tpau_4266"/>
<keyword evidence="1" id="KW-0614">Plasmid</keyword>
<keyword evidence="2" id="KW-1185">Reference proteome</keyword>
<name>D5UYY5_TSUPD</name>
<organism evidence="1 2">
    <name type="scientific">Tsukamurella paurometabola (strain ATCC 8368 / DSM 20162 / CCUG 35730 / CIP 100753 / JCM 10117 / KCTC 9821 / NBRC 16120 / NCIMB 702349 / NCTC 13040)</name>
    <name type="common">Corynebacterium paurometabolum</name>
    <dbReference type="NCBI Taxonomy" id="521096"/>
    <lineage>
        <taxon>Bacteria</taxon>
        <taxon>Bacillati</taxon>
        <taxon>Actinomycetota</taxon>
        <taxon>Actinomycetes</taxon>
        <taxon>Mycobacteriales</taxon>
        <taxon>Tsukamurellaceae</taxon>
        <taxon>Tsukamurella</taxon>
    </lineage>
</organism>
<sequence length="222" mass="24459">MSVADAAERLQVTPRQVARLANRGELTVARTVGGVLLLDGASVHRRAQARPHRGRPLSAAAAWAALALLSDESVDWVDPPVLSRLRARLRRSSAEEVAWLVRRRMARVKRMQGWGDNTGLLATGTSVLADPYWGELFGLATVHRDDFEGYVAEDRVESTARDLGLIEAPRGEYYLRVVPTEARWPVDEIYIATVAVDLMESLDTREAAAGHRVLTQLLGQVS</sequence>
<protein>
    <recommendedName>
        <fullName evidence="3">Helix-turn-helix domain-containing protein</fullName>
    </recommendedName>
</protein>
<reference evidence="1 2" key="2">
    <citation type="journal article" date="2011" name="Stand. Genomic Sci.">
        <title>Complete genome sequence of Tsukamurella paurometabola type strain (no. 33).</title>
        <authorList>
            <person name="Munk A.C."/>
            <person name="Lapidus A."/>
            <person name="Lucas S."/>
            <person name="Nolan M."/>
            <person name="Tice H."/>
            <person name="Cheng J.F."/>
            <person name="Del Rio T.G."/>
            <person name="Goodwin L."/>
            <person name="Pitluck S."/>
            <person name="Liolios K."/>
            <person name="Huntemann M."/>
            <person name="Ivanova N."/>
            <person name="Mavromatis K."/>
            <person name="Mikhailova N."/>
            <person name="Pati A."/>
            <person name="Chen A."/>
            <person name="Palaniappan K."/>
            <person name="Tapia R."/>
            <person name="Han C."/>
            <person name="Land M."/>
            <person name="Hauser L."/>
            <person name="Chang Y.J."/>
            <person name="Jeffries C.D."/>
            <person name="Brettin T."/>
            <person name="Yasawong M."/>
            <person name="Brambilla E.M."/>
            <person name="Rohde M."/>
            <person name="Sikorski J."/>
            <person name="Goker M."/>
            <person name="Detter J.C."/>
            <person name="Woyke T."/>
            <person name="Bristow J."/>
            <person name="Eisen J.A."/>
            <person name="Markowitz V."/>
            <person name="Hugenholtz P."/>
            <person name="Kyrpides N.C."/>
            <person name="Klenk H.P."/>
        </authorList>
    </citation>
    <scope>NUCLEOTIDE SEQUENCE [LARGE SCALE GENOMIC DNA]</scope>
    <source>
        <strain evidence="2">ATCC 8368 / DSM 20162 / CCUG 35730 / CIP 100753 / JCM 10117 / KCTC 9821 / NBRC 16120 / NCIMB 702349 / NCTC 13040</strain>
        <plasmid evidence="1">pTpau01</plasmid>
    </source>
</reference>
<evidence type="ECO:0000313" key="1">
    <source>
        <dbReference type="EMBL" id="ADG80832.1"/>
    </source>
</evidence>
<proteinExistence type="predicted"/>
<dbReference type="AlphaFoldDB" id="D5UYY5"/>
<gene>
    <name evidence="1" type="ordered locus">Tpau_4266</name>
</gene>
<reference evidence="2" key="1">
    <citation type="submission" date="2010-03" db="EMBL/GenBank/DDBJ databases">
        <title>The complete plasmid of Tsukamurella paurometabola DSM 20162.</title>
        <authorList>
            <consortium name="US DOE Joint Genome Institute (JGI-PGF)"/>
            <person name="Lucas S."/>
            <person name="Copeland A."/>
            <person name="Lapidus A."/>
            <person name="Glavina del Rio T."/>
            <person name="Dalin E."/>
            <person name="Tice H."/>
            <person name="Bruce D."/>
            <person name="Goodwin L."/>
            <person name="Pitluck S."/>
            <person name="Kyrpides N."/>
            <person name="Mavromatis K."/>
            <person name="Ivanova N."/>
            <person name="Mikhailova N."/>
            <person name="Munk A.C."/>
            <person name="Brettin T."/>
            <person name="Detter J.C."/>
            <person name="Tapia R."/>
            <person name="Han C."/>
            <person name="Larimer F."/>
            <person name="Land M."/>
            <person name="Hauser L."/>
            <person name="Markowitz V."/>
            <person name="Cheng J.-F."/>
            <person name="Hugenholtz P."/>
            <person name="Woyke T."/>
            <person name="Wu D."/>
            <person name="Jando M."/>
            <person name="Brambilla E."/>
            <person name="Klenk H.-P."/>
            <person name="Eisen J.A."/>
        </authorList>
    </citation>
    <scope>NUCLEOTIDE SEQUENCE [LARGE SCALE GENOMIC DNA]</scope>
    <source>
        <strain evidence="2">ATCC 8368 / DSM 20162 / CCUG 35730 / CIP 100753 / JCM 10117 / KCTC 9821 / NBRC 16120 / NCIMB 702349 / NCTC 13040</strain>
        <plasmid evidence="2">pTpau01</plasmid>
    </source>
</reference>
<evidence type="ECO:0000313" key="2">
    <source>
        <dbReference type="Proteomes" id="UP000001213"/>
    </source>
</evidence>
<dbReference type="Proteomes" id="UP000001213">
    <property type="component" value="Plasmid pTpau01"/>
</dbReference>
<dbReference type="EMBL" id="CP001967">
    <property type="protein sequence ID" value="ADG80832.1"/>
    <property type="molecule type" value="Genomic_DNA"/>
</dbReference>
<evidence type="ECO:0008006" key="3">
    <source>
        <dbReference type="Google" id="ProtNLM"/>
    </source>
</evidence>
<geneLocation type="plasmid" evidence="1 2">
    <name>pTpau01</name>
</geneLocation>
<dbReference type="HOGENOM" id="CLU_097893_0_0_11"/>
<accession>D5UYY5</accession>
<dbReference type="eggNOG" id="ENOG5033842">
    <property type="taxonomic scope" value="Bacteria"/>
</dbReference>